<evidence type="ECO:0000256" key="1">
    <source>
        <dbReference type="SAM" id="Phobius"/>
    </source>
</evidence>
<name>A0A0E4CV01_9BACL</name>
<feature type="transmembrane region" description="Helical" evidence="1">
    <location>
        <begin position="78"/>
        <end position="99"/>
    </location>
</feature>
<dbReference type="EMBL" id="LN831776">
    <property type="protein sequence ID" value="CQR53161.1"/>
    <property type="molecule type" value="Genomic_DNA"/>
</dbReference>
<dbReference type="RefSeq" id="WP_020426668.1">
    <property type="nucleotide sequence ID" value="NZ_AGBD01000197.1"/>
</dbReference>
<gene>
    <name evidence="2" type="ORF">PRIO_1213</name>
</gene>
<feature type="transmembrane region" description="Helical" evidence="1">
    <location>
        <begin position="6"/>
        <end position="31"/>
    </location>
</feature>
<dbReference type="Proteomes" id="UP000033163">
    <property type="component" value="Chromosome I"/>
</dbReference>
<organism evidence="2 3">
    <name type="scientific">Paenibacillus riograndensis SBR5</name>
    <dbReference type="NCBI Taxonomy" id="1073571"/>
    <lineage>
        <taxon>Bacteria</taxon>
        <taxon>Bacillati</taxon>
        <taxon>Bacillota</taxon>
        <taxon>Bacilli</taxon>
        <taxon>Bacillales</taxon>
        <taxon>Paenibacillaceae</taxon>
        <taxon>Paenibacillus</taxon>
        <taxon>Paenibacillus sonchi group</taxon>
    </lineage>
</organism>
<dbReference type="PATRIC" id="fig|1073571.4.peg.1256"/>
<sequence>MRNFKYLGMLVFWIITSGMLIFLAVAGYWMIPYMADMFNEDRVWFTITALAVLLFMGLYVTLGVFIYKDSSRKKMNTWLWLTAVFYIPNFMGVVLYFYARRRHKIPAANDMHTQICPHCGHIIHAGE</sequence>
<feature type="transmembrane region" description="Helical" evidence="1">
    <location>
        <begin position="43"/>
        <end position="66"/>
    </location>
</feature>
<dbReference type="HOGENOM" id="CLU_1979334_0_0_9"/>
<dbReference type="AlphaFoldDB" id="A0A0E4CV01"/>
<dbReference type="KEGG" id="pri:PRIO_1213"/>
<accession>A0A0E4CV01</accession>
<keyword evidence="1" id="KW-0472">Membrane</keyword>
<dbReference type="STRING" id="483937.AMQ84_24420"/>
<keyword evidence="1" id="KW-1133">Transmembrane helix</keyword>
<keyword evidence="1" id="KW-0812">Transmembrane</keyword>
<evidence type="ECO:0000313" key="3">
    <source>
        <dbReference type="Proteomes" id="UP000033163"/>
    </source>
</evidence>
<protein>
    <submittedName>
        <fullName evidence="2">Putative membrane protein</fullName>
    </submittedName>
</protein>
<reference evidence="3" key="1">
    <citation type="submission" date="2015-03" db="EMBL/GenBank/DDBJ databases">
        <authorList>
            <person name="Wibberg D."/>
        </authorList>
    </citation>
    <scope>NUCLEOTIDE SEQUENCE [LARGE SCALE GENOMIC DNA]</scope>
</reference>
<proteinExistence type="predicted"/>
<evidence type="ECO:0000313" key="2">
    <source>
        <dbReference type="EMBL" id="CQR53161.1"/>
    </source>
</evidence>